<accession>A0A6A7B3J3</accession>
<evidence type="ECO:0000259" key="1">
    <source>
        <dbReference type="Pfam" id="PF00561"/>
    </source>
</evidence>
<sequence>MAPLTAEELFKHPEFHHTVWDLKPEKQGKVAVAKDRGGPINVAYEVHGHGDRHLVWIMGLGGMKYAWQRQTKDFAHDQADEYSSLIIDNRGIGESDKPRMRYSTSEMAKDIIEVIDHIGWTGKRELHIIGISMGGMIAQEVVTSHLFRTTGFLSNILSRASLFLPSPIDAQLASVKQNLYTQSWLSAPDTLPAITQPFPTNGDRFAANELWKRQHPEFLDKAAFMLQVVAAGWHYKSPAQLTQIAETVGKNRIMVVHGTQDRMLTFPLGVVLWRGLEKGVGKTGRENWLGIEEEKDVWEEGEVEKHFIKGGGHVLPAEMRGEFNGWVEGLVERGRRLNGEEGV</sequence>
<dbReference type="AlphaFoldDB" id="A0A6A7B3J3"/>
<proteinExistence type="predicted"/>
<dbReference type="PANTHER" id="PTHR43433:SF5">
    <property type="entry name" value="AB HYDROLASE-1 DOMAIN-CONTAINING PROTEIN"/>
    <property type="match status" value="1"/>
</dbReference>
<evidence type="ECO:0000313" key="3">
    <source>
        <dbReference type="Proteomes" id="UP000799423"/>
    </source>
</evidence>
<reference evidence="2" key="1">
    <citation type="submission" date="2020-01" db="EMBL/GenBank/DDBJ databases">
        <authorList>
            <consortium name="DOE Joint Genome Institute"/>
            <person name="Haridas S."/>
            <person name="Albert R."/>
            <person name="Binder M."/>
            <person name="Bloem J."/>
            <person name="Labutti K."/>
            <person name="Salamov A."/>
            <person name="Andreopoulos B."/>
            <person name="Baker S.E."/>
            <person name="Barry K."/>
            <person name="Bills G."/>
            <person name="Bluhm B.H."/>
            <person name="Cannon C."/>
            <person name="Castanera R."/>
            <person name="Culley D.E."/>
            <person name="Daum C."/>
            <person name="Ezra D."/>
            <person name="Gonzalez J.B."/>
            <person name="Henrissat B."/>
            <person name="Kuo A."/>
            <person name="Liang C."/>
            <person name="Lipzen A."/>
            <person name="Lutzoni F."/>
            <person name="Magnuson J."/>
            <person name="Mondo S."/>
            <person name="Nolan M."/>
            <person name="Ohm R."/>
            <person name="Pangilinan J."/>
            <person name="Park H.-J."/>
            <person name="Ramirez L."/>
            <person name="Alfaro M."/>
            <person name="Sun H."/>
            <person name="Tritt A."/>
            <person name="Yoshinaga Y."/>
            <person name="Zwiers L.-H."/>
            <person name="Turgeon B.G."/>
            <person name="Goodwin S.B."/>
            <person name="Spatafora J.W."/>
            <person name="Crous P.W."/>
            <person name="Grigoriev I.V."/>
        </authorList>
    </citation>
    <scope>NUCLEOTIDE SEQUENCE</scope>
    <source>
        <strain evidence="2">IPT5</strain>
    </source>
</reference>
<name>A0A6A7B3J3_9PLEO</name>
<dbReference type="InterPro" id="IPR050471">
    <property type="entry name" value="AB_hydrolase"/>
</dbReference>
<evidence type="ECO:0000313" key="2">
    <source>
        <dbReference type="EMBL" id="KAF2850071.1"/>
    </source>
</evidence>
<feature type="domain" description="AB hydrolase-1" evidence="1">
    <location>
        <begin position="53"/>
        <end position="149"/>
    </location>
</feature>
<dbReference type="Pfam" id="PF00561">
    <property type="entry name" value="Abhydrolase_1"/>
    <property type="match status" value="1"/>
</dbReference>
<protein>
    <submittedName>
        <fullName evidence="2">Alpha/beta-hydrolase</fullName>
    </submittedName>
</protein>
<dbReference type="Gene3D" id="3.40.50.1820">
    <property type="entry name" value="alpha/beta hydrolase"/>
    <property type="match status" value="1"/>
</dbReference>
<organism evidence="2 3">
    <name type="scientific">Plenodomus tracheiphilus IPT5</name>
    <dbReference type="NCBI Taxonomy" id="1408161"/>
    <lineage>
        <taxon>Eukaryota</taxon>
        <taxon>Fungi</taxon>
        <taxon>Dikarya</taxon>
        <taxon>Ascomycota</taxon>
        <taxon>Pezizomycotina</taxon>
        <taxon>Dothideomycetes</taxon>
        <taxon>Pleosporomycetidae</taxon>
        <taxon>Pleosporales</taxon>
        <taxon>Pleosporineae</taxon>
        <taxon>Leptosphaeriaceae</taxon>
        <taxon>Plenodomus</taxon>
    </lineage>
</organism>
<gene>
    <name evidence="2" type="ORF">T440DRAFT_397702</name>
</gene>
<dbReference type="PANTHER" id="PTHR43433">
    <property type="entry name" value="HYDROLASE, ALPHA/BETA FOLD FAMILY PROTEIN"/>
    <property type="match status" value="1"/>
</dbReference>
<dbReference type="PRINTS" id="PR00111">
    <property type="entry name" value="ABHYDROLASE"/>
</dbReference>
<dbReference type="InterPro" id="IPR000073">
    <property type="entry name" value="AB_hydrolase_1"/>
</dbReference>
<dbReference type="Proteomes" id="UP000799423">
    <property type="component" value="Unassembled WGS sequence"/>
</dbReference>
<dbReference type="OrthoDB" id="19657at2759"/>
<dbReference type="SUPFAM" id="SSF53474">
    <property type="entry name" value="alpha/beta-Hydrolases"/>
    <property type="match status" value="1"/>
</dbReference>
<dbReference type="EMBL" id="MU006308">
    <property type="protein sequence ID" value="KAF2850071.1"/>
    <property type="molecule type" value="Genomic_DNA"/>
</dbReference>
<dbReference type="InterPro" id="IPR029058">
    <property type="entry name" value="AB_hydrolase_fold"/>
</dbReference>
<keyword evidence="3" id="KW-1185">Reference proteome</keyword>